<dbReference type="Proteomes" id="UP001054945">
    <property type="component" value="Unassembled WGS sequence"/>
</dbReference>
<name>A0AAV4XSK2_CAEEX</name>
<gene>
    <name evidence="1" type="ORF">CEXT_121991</name>
</gene>
<comment type="caution">
    <text evidence="1">The sequence shown here is derived from an EMBL/GenBank/DDBJ whole genome shotgun (WGS) entry which is preliminary data.</text>
</comment>
<reference evidence="1 2" key="1">
    <citation type="submission" date="2021-06" db="EMBL/GenBank/DDBJ databases">
        <title>Caerostris extrusa draft genome.</title>
        <authorList>
            <person name="Kono N."/>
            <person name="Arakawa K."/>
        </authorList>
    </citation>
    <scope>NUCLEOTIDE SEQUENCE [LARGE SCALE GENOMIC DNA]</scope>
</reference>
<proteinExistence type="predicted"/>
<evidence type="ECO:0000313" key="2">
    <source>
        <dbReference type="Proteomes" id="UP001054945"/>
    </source>
</evidence>
<dbReference type="EMBL" id="BPLR01000769">
    <property type="protein sequence ID" value="GIY97328.1"/>
    <property type="molecule type" value="Genomic_DNA"/>
</dbReference>
<sequence length="128" mass="14513">MHLDWAASLSLVSFRVYSIQNSSVHYEVLKVQLKGIAFLHRLSMVHRANTRPTSKDVTKERKAAARLWQNPLGDWTEKTDPIPASIPTPKEKVNDKALNTFELMATKAKEITQPLIHPLPFSKPVVED</sequence>
<organism evidence="1 2">
    <name type="scientific">Caerostris extrusa</name>
    <name type="common">Bark spider</name>
    <name type="synonym">Caerostris bankana</name>
    <dbReference type="NCBI Taxonomy" id="172846"/>
    <lineage>
        <taxon>Eukaryota</taxon>
        <taxon>Metazoa</taxon>
        <taxon>Ecdysozoa</taxon>
        <taxon>Arthropoda</taxon>
        <taxon>Chelicerata</taxon>
        <taxon>Arachnida</taxon>
        <taxon>Araneae</taxon>
        <taxon>Araneomorphae</taxon>
        <taxon>Entelegynae</taxon>
        <taxon>Araneoidea</taxon>
        <taxon>Araneidae</taxon>
        <taxon>Caerostris</taxon>
    </lineage>
</organism>
<keyword evidence="2" id="KW-1185">Reference proteome</keyword>
<accession>A0AAV4XSK2</accession>
<protein>
    <submittedName>
        <fullName evidence="1">Uncharacterized protein</fullName>
    </submittedName>
</protein>
<evidence type="ECO:0000313" key="1">
    <source>
        <dbReference type="EMBL" id="GIY97328.1"/>
    </source>
</evidence>
<dbReference type="AlphaFoldDB" id="A0AAV4XSK2"/>